<comment type="caution">
    <text evidence="1">The sequence shown here is derived from an EMBL/GenBank/DDBJ whole genome shotgun (WGS) entry which is preliminary data.</text>
</comment>
<dbReference type="AlphaFoldDB" id="A0A6A1VAD0"/>
<sequence length="152" mass="17284">MHNIFPGFPTKEAALADPSEEMHGETWKIMCDQWEEKGYKVKHMNICQRNAINRRELKVPHISNSKSLQNLRVEQEETMSLFAERDPLQSNLELAEEVFHEVLGHKSGHVKGLGLSTIPKPSRTSRSYHVTHLAKQGQIAQGVQEDQEVTSS</sequence>
<evidence type="ECO:0000313" key="1">
    <source>
        <dbReference type="EMBL" id="KAB1209809.1"/>
    </source>
</evidence>
<protein>
    <submittedName>
        <fullName evidence="1">Uncharacterized protein</fullName>
    </submittedName>
</protein>
<dbReference type="Proteomes" id="UP000516437">
    <property type="component" value="Chromosome 6"/>
</dbReference>
<accession>A0A6A1VAD0</accession>
<proteinExistence type="predicted"/>
<gene>
    <name evidence="1" type="ORF">CJ030_MR6G013199</name>
</gene>
<keyword evidence="2" id="KW-1185">Reference proteome</keyword>
<organism evidence="1 2">
    <name type="scientific">Morella rubra</name>
    <name type="common">Chinese bayberry</name>
    <dbReference type="NCBI Taxonomy" id="262757"/>
    <lineage>
        <taxon>Eukaryota</taxon>
        <taxon>Viridiplantae</taxon>
        <taxon>Streptophyta</taxon>
        <taxon>Embryophyta</taxon>
        <taxon>Tracheophyta</taxon>
        <taxon>Spermatophyta</taxon>
        <taxon>Magnoliopsida</taxon>
        <taxon>eudicotyledons</taxon>
        <taxon>Gunneridae</taxon>
        <taxon>Pentapetalae</taxon>
        <taxon>rosids</taxon>
        <taxon>fabids</taxon>
        <taxon>Fagales</taxon>
        <taxon>Myricaceae</taxon>
        <taxon>Morella</taxon>
    </lineage>
</organism>
<reference evidence="1 2" key="1">
    <citation type="journal article" date="2019" name="Plant Biotechnol. J.">
        <title>The red bayberry genome and genetic basis of sex determination.</title>
        <authorList>
            <person name="Jia H.M."/>
            <person name="Jia H.J."/>
            <person name="Cai Q.L."/>
            <person name="Wang Y."/>
            <person name="Zhao H.B."/>
            <person name="Yang W.F."/>
            <person name="Wang G.Y."/>
            <person name="Li Y.H."/>
            <person name="Zhan D.L."/>
            <person name="Shen Y.T."/>
            <person name="Niu Q.F."/>
            <person name="Chang L."/>
            <person name="Qiu J."/>
            <person name="Zhao L."/>
            <person name="Xie H.B."/>
            <person name="Fu W.Y."/>
            <person name="Jin J."/>
            <person name="Li X.W."/>
            <person name="Jiao Y."/>
            <person name="Zhou C.C."/>
            <person name="Tu T."/>
            <person name="Chai C.Y."/>
            <person name="Gao J.L."/>
            <person name="Fan L.J."/>
            <person name="van de Weg E."/>
            <person name="Wang J.Y."/>
            <person name="Gao Z.S."/>
        </authorList>
    </citation>
    <scope>NUCLEOTIDE SEQUENCE [LARGE SCALE GENOMIC DNA]</scope>
    <source>
        <tissue evidence="1">Leaves</tissue>
    </source>
</reference>
<evidence type="ECO:0000313" key="2">
    <source>
        <dbReference type="Proteomes" id="UP000516437"/>
    </source>
</evidence>
<name>A0A6A1VAD0_9ROSI</name>
<dbReference type="EMBL" id="RXIC02000024">
    <property type="protein sequence ID" value="KAB1209809.1"/>
    <property type="molecule type" value="Genomic_DNA"/>
</dbReference>